<feature type="region of interest" description="Disordered" evidence="1">
    <location>
        <begin position="1"/>
        <end position="43"/>
    </location>
</feature>
<keyword evidence="2" id="KW-0812">Transmembrane</keyword>
<sequence>MTAPGTAPTGPEPDSAAGSAPADRTSADASPADSGSAAPRHRTHPITPLVTGWKVVVGVIAVITAQNVAQLADEFTVRRALIGLGVLLVVILVSIVLSALSWWFTTYAVDEDGVSLHHGMISRSREYAPRARIESVSIERPLLARLLGLAKVRVEVAGGGESYLDIEYVSSARAEELRRGILEVAAGASAANARPDIDAPPAGGAAAADASATSAGSEPSSQAGGAAGEQHGDRLEELLYDGVTDGELIAKIPTERLVRSLARDLGFLVGIVMSIVGVGVAIALGIWQEGFSIAILVALAPTVIAVPKYVFGRIDSGWGFVSRYTERGLRMRRGLANTRTDNIAAGRIQRFDLRRPFLWRGPGWTAVSVTVAGIDDDDENGATSVLPVGTREELRGTLGRLSAPLGTEDDLATLEHLLMAPVRELTGLRTPVRWFWIARRTELSLLLPGALVHRSGIVSRKLSIVPRERIQELRLEDGPLARRLGILDLHVEGAGDSLLLENLRREDALALHAVLAADARCLRRYRDRDRWPRPALAPVGGGTDGAAADSAAAEVETSGNAPGAGAMTPRPEQER</sequence>
<reference evidence="4" key="1">
    <citation type="journal article" date="2021" name="PeerJ">
        <title>Extensive microbial diversity within the chicken gut microbiome revealed by metagenomics and culture.</title>
        <authorList>
            <person name="Gilroy R."/>
            <person name="Ravi A."/>
            <person name="Getino M."/>
            <person name="Pursley I."/>
            <person name="Horton D.L."/>
            <person name="Alikhan N.F."/>
            <person name="Baker D."/>
            <person name="Gharbi K."/>
            <person name="Hall N."/>
            <person name="Watson M."/>
            <person name="Adriaenssens E.M."/>
            <person name="Foster-Nyarko E."/>
            <person name="Jarju S."/>
            <person name="Secka A."/>
            <person name="Antonio M."/>
            <person name="Oren A."/>
            <person name="Chaudhuri R.R."/>
            <person name="La Ragione R."/>
            <person name="Hildebrand F."/>
            <person name="Pallen M.J."/>
        </authorList>
    </citation>
    <scope>NUCLEOTIDE SEQUENCE</scope>
    <source>
        <strain evidence="4">CHK130-7132</strain>
    </source>
</reference>
<reference evidence="4" key="2">
    <citation type="submission" date="2021-04" db="EMBL/GenBank/DDBJ databases">
        <authorList>
            <person name="Gilroy R."/>
        </authorList>
    </citation>
    <scope>NUCLEOTIDE SEQUENCE</scope>
    <source>
        <strain evidence="4">CHK130-7132</strain>
    </source>
</reference>
<gene>
    <name evidence="4" type="ORF">H9932_03750</name>
</gene>
<accession>A0A9D2PZS2</accession>
<feature type="domain" description="YdbS-like PH" evidence="3">
    <location>
        <begin position="102"/>
        <end position="179"/>
    </location>
</feature>
<feature type="compositionally biased region" description="Low complexity" evidence="1">
    <location>
        <begin position="27"/>
        <end position="38"/>
    </location>
</feature>
<feature type="region of interest" description="Disordered" evidence="1">
    <location>
        <begin position="199"/>
        <end position="228"/>
    </location>
</feature>
<feature type="transmembrane region" description="Helical" evidence="2">
    <location>
        <begin position="81"/>
        <end position="104"/>
    </location>
</feature>
<feature type="transmembrane region" description="Helical" evidence="2">
    <location>
        <begin position="49"/>
        <end position="69"/>
    </location>
</feature>
<dbReference type="AlphaFoldDB" id="A0A9D2PZS2"/>
<feature type="transmembrane region" description="Helical" evidence="2">
    <location>
        <begin position="265"/>
        <end position="287"/>
    </location>
</feature>
<comment type="caution">
    <text evidence="4">The sequence shown here is derived from an EMBL/GenBank/DDBJ whole genome shotgun (WGS) entry which is preliminary data.</text>
</comment>
<keyword evidence="2" id="KW-0472">Membrane</keyword>
<proteinExistence type="predicted"/>
<evidence type="ECO:0000313" key="4">
    <source>
        <dbReference type="EMBL" id="HJC68781.1"/>
    </source>
</evidence>
<feature type="domain" description="YdbS-like PH" evidence="3">
    <location>
        <begin position="451"/>
        <end position="512"/>
    </location>
</feature>
<dbReference type="EMBL" id="DWWC01000077">
    <property type="protein sequence ID" value="HJC68781.1"/>
    <property type="molecule type" value="Genomic_DNA"/>
</dbReference>
<feature type="compositionally biased region" description="Low complexity" evidence="1">
    <location>
        <begin position="545"/>
        <end position="558"/>
    </location>
</feature>
<dbReference type="InterPro" id="IPR014529">
    <property type="entry name" value="UCP026631"/>
</dbReference>
<protein>
    <submittedName>
        <fullName evidence="4">PH domain-containing protein</fullName>
    </submittedName>
</protein>
<evidence type="ECO:0000256" key="1">
    <source>
        <dbReference type="SAM" id="MobiDB-lite"/>
    </source>
</evidence>
<evidence type="ECO:0000259" key="3">
    <source>
        <dbReference type="Pfam" id="PF03703"/>
    </source>
</evidence>
<dbReference type="PANTHER" id="PTHR34473:SF2">
    <property type="entry name" value="UPF0699 TRANSMEMBRANE PROTEIN YDBT"/>
    <property type="match status" value="1"/>
</dbReference>
<feature type="region of interest" description="Disordered" evidence="1">
    <location>
        <begin position="533"/>
        <end position="575"/>
    </location>
</feature>
<evidence type="ECO:0000313" key="5">
    <source>
        <dbReference type="Proteomes" id="UP000823854"/>
    </source>
</evidence>
<feature type="compositionally biased region" description="Low complexity" evidence="1">
    <location>
        <begin position="199"/>
        <end position="217"/>
    </location>
</feature>
<organism evidence="4 5">
    <name type="scientific">Candidatus Brachybacterium intestinipullorum</name>
    <dbReference type="NCBI Taxonomy" id="2838512"/>
    <lineage>
        <taxon>Bacteria</taxon>
        <taxon>Bacillati</taxon>
        <taxon>Actinomycetota</taxon>
        <taxon>Actinomycetes</taxon>
        <taxon>Micrococcales</taxon>
        <taxon>Dermabacteraceae</taxon>
        <taxon>Brachybacterium</taxon>
    </lineage>
</organism>
<dbReference type="PIRSF" id="PIRSF026631">
    <property type="entry name" value="UCP026631"/>
    <property type="match status" value="1"/>
</dbReference>
<dbReference type="InterPro" id="IPR005182">
    <property type="entry name" value="YdbS-like_PH"/>
</dbReference>
<name>A0A9D2PZS2_9MICO</name>
<dbReference type="Pfam" id="PF03703">
    <property type="entry name" value="bPH_2"/>
    <property type="match status" value="2"/>
</dbReference>
<evidence type="ECO:0000256" key="2">
    <source>
        <dbReference type="SAM" id="Phobius"/>
    </source>
</evidence>
<keyword evidence="2" id="KW-1133">Transmembrane helix</keyword>
<dbReference type="PANTHER" id="PTHR34473">
    <property type="entry name" value="UPF0699 TRANSMEMBRANE PROTEIN YDBS"/>
    <property type="match status" value="1"/>
</dbReference>
<dbReference type="Proteomes" id="UP000823854">
    <property type="component" value="Unassembled WGS sequence"/>
</dbReference>